<evidence type="ECO:0000313" key="1">
    <source>
        <dbReference type="EMBL" id="AYV80738.1"/>
    </source>
</evidence>
<proteinExistence type="predicted"/>
<gene>
    <name evidence="1" type="ORF">Harvfovirus5_42</name>
</gene>
<reference evidence="1" key="1">
    <citation type="submission" date="2018-10" db="EMBL/GenBank/DDBJ databases">
        <title>Hidden diversity of soil giant viruses.</title>
        <authorList>
            <person name="Schulz F."/>
            <person name="Alteio L."/>
            <person name="Goudeau D."/>
            <person name="Ryan E.M."/>
            <person name="Malmstrom R.R."/>
            <person name="Blanchard J."/>
            <person name="Woyke T."/>
        </authorList>
    </citation>
    <scope>NUCLEOTIDE SEQUENCE</scope>
    <source>
        <strain evidence="1">HAV1</strain>
    </source>
</reference>
<sequence length="138" mass="15818">MTSFKDDCCDIQKKRRLAIDQLTKLSKESKGGNVINILVVNNVISKNFDRNESIMAVVKELQEKKSNELVCVLYCGSAIKEIVPPVKLKENLVDLVGKVIDTDYDYYNSFSESDIVKYIQGSERYNMYLGMNFIFVKK</sequence>
<protein>
    <submittedName>
        <fullName evidence="1">Uncharacterized protein</fullName>
    </submittedName>
</protein>
<organism evidence="1">
    <name type="scientific">Harvfovirus sp</name>
    <dbReference type="NCBI Taxonomy" id="2487768"/>
    <lineage>
        <taxon>Viruses</taxon>
        <taxon>Varidnaviria</taxon>
        <taxon>Bamfordvirae</taxon>
        <taxon>Nucleocytoviricota</taxon>
        <taxon>Megaviricetes</taxon>
        <taxon>Imitervirales</taxon>
        <taxon>Mimiviridae</taxon>
        <taxon>Klosneuvirinae</taxon>
    </lineage>
</organism>
<dbReference type="EMBL" id="MK072247">
    <property type="protein sequence ID" value="AYV80738.1"/>
    <property type="molecule type" value="Genomic_DNA"/>
</dbReference>
<accession>A0A3G5A0M1</accession>
<name>A0A3G5A0M1_9VIRU</name>